<dbReference type="PROSITE" id="PS51257">
    <property type="entry name" value="PROKAR_LIPOPROTEIN"/>
    <property type="match status" value="1"/>
</dbReference>
<evidence type="ECO:0000259" key="2">
    <source>
        <dbReference type="Pfam" id="PF13441"/>
    </source>
</evidence>
<dbReference type="InterPro" id="IPR027367">
    <property type="entry name" value="Gly-zipper_YMGG"/>
</dbReference>
<feature type="signal peptide" evidence="1">
    <location>
        <begin position="1"/>
        <end position="22"/>
    </location>
</feature>
<name>A0A291M0W2_9RHOB</name>
<sequence length="72" mass="7071">MQTKFKPVLGLGALAAVLTLSACGETDVERALTGAAVGAVAADLTENDPLVGAAVGAGVGAYSDNLRSYAGY</sequence>
<dbReference type="Proteomes" id="UP000219050">
    <property type="component" value="Chromosome"/>
</dbReference>
<gene>
    <name evidence="3" type="ORF">CBW24_11715</name>
</gene>
<protein>
    <recommendedName>
        <fullName evidence="2">YMGG-like Gly-zipper domain-containing protein</fullName>
    </recommendedName>
</protein>
<evidence type="ECO:0000256" key="1">
    <source>
        <dbReference type="SAM" id="SignalP"/>
    </source>
</evidence>
<dbReference type="AlphaFoldDB" id="A0A291M0W2"/>
<feature type="chain" id="PRO_5012087085" description="YMGG-like Gly-zipper domain-containing protein" evidence="1">
    <location>
        <begin position="23"/>
        <end position="72"/>
    </location>
</feature>
<evidence type="ECO:0000313" key="4">
    <source>
        <dbReference type="Proteomes" id="UP000219050"/>
    </source>
</evidence>
<evidence type="ECO:0000313" key="3">
    <source>
        <dbReference type="EMBL" id="ATI42606.1"/>
    </source>
</evidence>
<dbReference type="EMBL" id="CP021404">
    <property type="protein sequence ID" value="ATI42606.1"/>
    <property type="molecule type" value="Genomic_DNA"/>
</dbReference>
<proteinExistence type="predicted"/>
<dbReference type="KEGG" id="cmag:CBW24_11715"/>
<dbReference type="RefSeq" id="WP_088664529.1">
    <property type="nucleotide sequence ID" value="NZ_CP021404.1"/>
</dbReference>
<organism evidence="3 4">
    <name type="scientific">Pacificitalea manganoxidans</name>
    <dbReference type="NCBI Taxonomy" id="1411902"/>
    <lineage>
        <taxon>Bacteria</taxon>
        <taxon>Pseudomonadati</taxon>
        <taxon>Pseudomonadota</taxon>
        <taxon>Alphaproteobacteria</taxon>
        <taxon>Rhodobacterales</taxon>
        <taxon>Paracoccaceae</taxon>
        <taxon>Pacificitalea</taxon>
    </lineage>
</organism>
<keyword evidence="4" id="KW-1185">Reference proteome</keyword>
<dbReference type="Pfam" id="PF13441">
    <property type="entry name" value="Gly-zipper_YMGG"/>
    <property type="match status" value="1"/>
</dbReference>
<keyword evidence="1" id="KW-0732">Signal</keyword>
<accession>A0A291M0W2</accession>
<reference evidence="3 4" key="1">
    <citation type="submission" date="2017-05" db="EMBL/GenBank/DDBJ databases">
        <title>Comparative genomic and metabolic analysis of manganese-oxidizing mechanisms in Celeribater manganoxidans DY25T: its adaption to the environment of polymetallic nodule.</title>
        <authorList>
            <person name="Wang X."/>
        </authorList>
    </citation>
    <scope>NUCLEOTIDE SEQUENCE [LARGE SCALE GENOMIC DNA]</scope>
    <source>
        <strain evidence="3 4">DY25</strain>
    </source>
</reference>
<feature type="domain" description="YMGG-like Gly-zipper" evidence="2">
    <location>
        <begin position="28"/>
        <end position="61"/>
    </location>
</feature>